<dbReference type="GO" id="GO:0004519">
    <property type="term" value="F:endonuclease activity"/>
    <property type="evidence" value="ECO:0007669"/>
    <property type="project" value="UniProtKB-KW"/>
</dbReference>
<proteinExistence type="inferred from homology"/>
<dbReference type="GO" id="GO:0006364">
    <property type="term" value="P:rRNA processing"/>
    <property type="evidence" value="ECO:0007669"/>
    <property type="project" value="UniProtKB-KW"/>
</dbReference>
<keyword evidence="5" id="KW-0963">Cytoplasm</keyword>
<keyword evidence="9" id="KW-0540">Nuclease</keyword>
<dbReference type="GO" id="GO:0008033">
    <property type="term" value="P:tRNA processing"/>
    <property type="evidence" value="ECO:0007669"/>
    <property type="project" value="UniProtKB-KW"/>
</dbReference>
<dbReference type="SUPFAM" id="SSF50249">
    <property type="entry name" value="Nucleic acid-binding proteins"/>
    <property type="match status" value="1"/>
</dbReference>
<evidence type="ECO:0000313" key="17">
    <source>
        <dbReference type="EMBL" id="SHJ75219.1"/>
    </source>
</evidence>
<keyword evidence="11" id="KW-0699">rRNA-binding</keyword>
<dbReference type="Pfam" id="PF20833">
    <property type="entry name" value="RNase_E_G_Thio"/>
    <property type="match status" value="1"/>
</dbReference>
<accession>A0A1M6LVI0</accession>
<dbReference type="GO" id="GO:0016787">
    <property type="term" value="F:hydrolase activity"/>
    <property type="evidence" value="ECO:0007669"/>
    <property type="project" value="UniProtKB-KW"/>
</dbReference>
<evidence type="ECO:0000256" key="6">
    <source>
        <dbReference type="ARBA" id="ARBA00022552"/>
    </source>
</evidence>
<dbReference type="Proteomes" id="UP000184082">
    <property type="component" value="Unassembled WGS sequence"/>
</dbReference>
<comment type="cofactor">
    <cofactor evidence="1">
        <name>Mg(2+)</name>
        <dbReference type="ChEBI" id="CHEBI:18420"/>
    </cofactor>
</comment>
<keyword evidence="13" id="KW-0378">Hydrolase</keyword>
<evidence type="ECO:0000256" key="9">
    <source>
        <dbReference type="ARBA" id="ARBA00022722"/>
    </source>
</evidence>
<dbReference type="Gene3D" id="2.40.50.140">
    <property type="entry name" value="Nucleic acid-binding proteins"/>
    <property type="match status" value="1"/>
</dbReference>
<keyword evidence="15" id="KW-0694">RNA-binding</keyword>
<dbReference type="Pfam" id="PF10150">
    <property type="entry name" value="RNase_E_G"/>
    <property type="match status" value="1"/>
</dbReference>
<dbReference type="NCBIfam" id="TIGR00757">
    <property type="entry name" value="RNaseEG"/>
    <property type="match status" value="1"/>
</dbReference>
<dbReference type="GO" id="GO:0046872">
    <property type="term" value="F:metal ion binding"/>
    <property type="evidence" value="ECO:0007669"/>
    <property type="project" value="UniProtKB-KW"/>
</dbReference>
<evidence type="ECO:0000256" key="15">
    <source>
        <dbReference type="ARBA" id="ARBA00022884"/>
    </source>
</evidence>
<dbReference type="InterPro" id="IPR004659">
    <property type="entry name" value="RNase_E/G"/>
</dbReference>
<evidence type="ECO:0000256" key="3">
    <source>
        <dbReference type="ARBA" id="ARBA00005663"/>
    </source>
</evidence>
<gene>
    <name evidence="17" type="ORF">SAMN02745883_00364</name>
</gene>
<dbReference type="InterPro" id="IPR048583">
    <property type="entry name" value="RNase_E_G_thioredoxin-like"/>
</dbReference>
<reference evidence="17 18" key="1">
    <citation type="submission" date="2016-11" db="EMBL/GenBank/DDBJ databases">
        <authorList>
            <person name="Jaros S."/>
            <person name="Januszkiewicz K."/>
            <person name="Wedrychowicz H."/>
        </authorList>
    </citation>
    <scope>NUCLEOTIDE SEQUENCE [LARGE SCALE GENOMIC DNA]</scope>
    <source>
        <strain evidence="17 18">DSM 14501</strain>
    </source>
</reference>
<keyword evidence="7" id="KW-0820">tRNA-binding</keyword>
<dbReference type="PROSITE" id="PS50126">
    <property type="entry name" value="S1"/>
    <property type="match status" value="1"/>
</dbReference>
<evidence type="ECO:0000256" key="14">
    <source>
        <dbReference type="ARBA" id="ARBA00022842"/>
    </source>
</evidence>
<dbReference type="SMART" id="SM00316">
    <property type="entry name" value="S1"/>
    <property type="match status" value="1"/>
</dbReference>
<keyword evidence="6" id="KW-0698">rRNA processing</keyword>
<dbReference type="InterPro" id="IPR012340">
    <property type="entry name" value="NA-bd_OB-fold"/>
</dbReference>
<evidence type="ECO:0000256" key="13">
    <source>
        <dbReference type="ARBA" id="ARBA00022801"/>
    </source>
</evidence>
<evidence type="ECO:0000259" key="16">
    <source>
        <dbReference type="PROSITE" id="PS50126"/>
    </source>
</evidence>
<evidence type="ECO:0000256" key="5">
    <source>
        <dbReference type="ARBA" id="ARBA00022490"/>
    </source>
</evidence>
<dbReference type="CDD" id="cd04453">
    <property type="entry name" value="S1_RNase_E"/>
    <property type="match status" value="1"/>
</dbReference>
<evidence type="ECO:0000256" key="1">
    <source>
        <dbReference type="ARBA" id="ARBA00001946"/>
    </source>
</evidence>
<dbReference type="EMBL" id="FRAJ01000003">
    <property type="protein sequence ID" value="SHJ75219.1"/>
    <property type="molecule type" value="Genomic_DNA"/>
</dbReference>
<dbReference type="GO" id="GO:0000049">
    <property type="term" value="F:tRNA binding"/>
    <property type="evidence" value="ECO:0007669"/>
    <property type="project" value="UniProtKB-KW"/>
</dbReference>
<evidence type="ECO:0000313" key="18">
    <source>
        <dbReference type="Proteomes" id="UP000184082"/>
    </source>
</evidence>
<evidence type="ECO:0000256" key="7">
    <source>
        <dbReference type="ARBA" id="ARBA00022555"/>
    </source>
</evidence>
<dbReference type="AlphaFoldDB" id="A0A1M6LVI0"/>
<dbReference type="RefSeq" id="WP_072965664.1">
    <property type="nucleotide sequence ID" value="NZ_FRAJ01000003.1"/>
</dbReference>
<evidence type="ECO:0000256" key="8">
    <source>
        <dbReference type="ARBA" id="ARBA00022694"/>
    </source>
</evidence>
<keyword evidence="12" id="KW-0255">Endonuclease</keyword>
<comment type="subcellular location">
    <subcellularLocation>
        <location evidence="2">Cytoplasm</location>
    </subcellularLocation>
</comment>
<name>A0A1M6LVI0_9FIRM</name>
<dbReference type="Gene3D" id="3.40.1260.20">
    <property type="entry name" value="Ribonuclease E, catalytic domain"/>
    <property type="match status" value="1"/>
</dbReference>
<dbReference type="GO" id="GO:0019843">
    <property type="term" value="F:rRNA binding"/>
    <property type="evidence" value="ECO:0007669"/>
    <property type="project" value="UniProtKB-KW"/>
</dbReference>
<feature type="domain" description="S1 motif" evidence="16">
    <location>
        <begin position="38"/>
        <end position="119"/>
    </location>
</feature>
<dbReference type="InterPro" id="IPR003029">
    <property type="entry name" value="S1_domain"/>
</dbReference>
<organism evidence="17 18">
    <name type="scientific">Caminicella sporogenes DSM 14501</name>
    <dbReference type="NCBI Taxonomy" id="1121266"/>
    <lineage>
        <taxon>Bacteria</taxon>
        <taxon>Bacillati</taxon>
        <taxon>Bacillota</taxon>
        <taxon>Clostridia</taxon>
        <taxon>Peptostreptococcales</taxon>
        <taxon>Caminicellaceae</taxon>
        <taxon>Caminicella</taxon>
    </lineage>
</organism>
<comment type="similarity">
    <text evidence="3">Belongs to the RNase E/G family. RNase G subfamily.</text>
</comment>
<dbReference type="InterPro" id="IPR019307">
    <property type="entry name" value="RNA-bd_AU-1/RNase_E/G"/>
</dbReference>
<dbReference type="PANTHER" id="PTHR30001">
    <property type="entry name" value="RIBONUCLEASE"/>
    <property type="match status" value="1"/>
</dbReference>
<evidence type="ECO:0000256" key="2">
    <source>
        <dbReference type="ARBA" id="ARBA00004496"/>
    </source>
</evidence>
<evidence type="ECO:0000256" key="12">
    <source>
        <dbReference type="ARBA" id="ARBA00022759"/>
    </source>
</evidence>
<dbReference type="GO" id="GO:0005737">
    <property type="term" value="C:cytoplasm"/>
    <property type="evidence" value="ECO:0007669"/>
    <property type="project" value="UniProtKB-SubCell"/>
</dbReference>
<evidence type="ECO:0000256" key="10">
    <source>
        <dbReference type="ARBA" id="ARBA00022723"/>
    </source>
</evidence>
<sequence>MNEIVIDSGLAQSRVAILENNDLVEYYIETKNSKRIVGNIYKGRVKNVLPGMQAAFIDIGLEKNAFLYVKDAMPPELLNDKNVSYKDVSIRDVVKNGQEIVVQVIKEPIDSKGARVTTHLTFPGRYLVLMPYVDYVGISRKIESEEERGRLKEIIENIRPDKIGIIIRTESEGKNEEDLREDLKYLLRLWEKIEREKKFTFAPKLIYKDLDLIHRTVRDMFTDDIDELKINDKVYYEKILDFLELISPHLKNRVKYFDPGINIFSYLGIEKKIKNALSSKVWLKSGGYIIIDETEAMTIIDVNTGKYVGMNDLEETIFKVNMEAAKEIAKQLRLRDIGGIIIIDFIDMKDSSREKQIIDILNKELSKDRVRTNILGMTQLGLLEMTRKKVRNRISSILERSCPYCNGTGRVFAQDTIINYIEHELKRISLHTNSEGVIIEVNPEIENVLNVERKSYLKELEKILNLKIVILGNKEIHVNDFKVKFMGKLSRIKEILNST</sequence>
<keyword evidence="18" id="KW-1185">Reference proteome</keyword>
<dbReference type="GO" id="GO:0004540">
    <property type="term" value="F:RNA nuclease activity"/>
    <property type="evidence" value="ECO:0007669"/>
    <property type="project" value="InterPro"/>
</dbReference>
<dbReference type="STRING" id="1121266.SAMN02745883_00364"/>
<protein>
    <recommendedName>
        <fullName evidence="4">Ribonuclease G</fullName>
    </recommendedName>
</protein>
<keyword evidence="14" id="KW-0460">Magnesium</keyword>
<evidence type="ECO:0000256" key="11">
    <source>
        <dbReference type="ARBA" id="ARBA00022730"/>
    </source>
</evidence>
<keyword evidence="10" id="KW-0479">Metal-binding</keyword>
<keyword evidence="8" id="KW-0819">tRNA processing</keyword>
<evidence type="ECO:0000256" key="4">
    <source>
        <dbReference type="ARBA" id="ARBA00017719"/>
    </source>
</evidence>
<dbReference type="PANTHER" id="PTHR30001:SF0">
    <property type="entry name" value="RIBONUCLEASE G"/>
    <property type="match status" value="1"/>
</dbReference>